<evidence type="ECO:0000256" key="2">
    <source>
        <dbReference type="ARBA" id="ARBA00023015"/>
    </source>
</evidence>
<evidence type="ECO:0000256" key="4">
    <source>
        <dbReference type="ARBA" id="ARBA00023159"/>
    </source>
</evidence>
<name>A0A2S0KJV9_9ACTN</name>
<protein>
    <submittedName>
        <fullName evidence="8">LysR family transcriptional regulator</fullName>
    </submittedName>
</protein>
<comment type="similarity">
    <text evidence="1">Belongs to the LysR transcriptional regulatory family.</text>
</comment>
<keyword evidence="5" id="KW-0804">Transcription</keyword>
<dbReference type="AlphaFoldDB" id="A0A2S0KJV9"/>
<dbReference type="Gene3D" id="3.40.190.10">
    <property type="entry name" value="Periplasmic binding protein-like II"/>
    <property type="match status" value="4"/>
</dbReference>
<keyword evidence="4" id="KW-0010">Activator</keyword>
<reference evidence="8 9" key="1">
    <citation type="submission" date="2018-03" db="EMBL/GenBank/DDBJ databases">
        <title>Characteristics and genome of n-alkane degrading marine bacteria Gordonia iterans isolated from crude oil contaminated in Tae-an, South Korea.</title>
        <authorList>
            <person name="Lee S.-S."/>
            <person name="Kim H."/>
        </authorList>
    </citation>
    <scope>NUCLEOTIDE SEQUENCE [LARGE SCALE GENOMIC DNA]</scope>
    <source>
        <strain evidence="8 9">Co17</strain>
    </source>
</reference>
<dbReference type="InterPro" id="IPR005119">
    <property type="entry name" value="LysR_subst-bd"/>
</dbReference>
<dbReference type="EMBL" id="CP027433">
    <property type="protein sequence ID" value="AVM01953.1"/>
    <property type="molecule type" value="Genomic_DNA"/>
</dbReference>
<dbReference type="GO" id="GO:0032993">
    <property type="term" value="C:protein-DNA complex"/>
    <property type="evidence" value="ECO:0007669"/>
    <property type="project" value="TreeGrafter"/>
</dbReference>
<feature type="compositionally biased region" description="Basic residues" evidence="6">
    <location>
        <begin position="232"/>
        <end position="242"/>
    </location>
</feature>
<keyword evidence="3" id="KW-0238">DNA-binding</keyword>
<evidence type="ECO:0000259" key="7">
    <source>
        <dbReference type="Pfam" id="PF03466"/>
    </source>
</evidence>
<feature type="compositionally biased region" description="Basic and acidic residues" evidence="6">
    <location>
        <begin position="184"/>
        <end position="204"/>
    </location>
</feature>
<keyword evidence="2" id="KW-0805">Transcription regulation</keyword>
<gene>
    <name evidence="8" type="ORF">C6V83_02435</name>
</gene>
<proteinExistence type="inferred from homology"/>
<keyword evidence="9" id="KW-1185">Reference proteome</keyword>
<evidence type="ECO:0000313" key="8">
    <source>
        <dbReference type="EMBL" id="AVM01953.1"/>
    </source>
</evidence>
<dbReference type="OrthoDB" id="3388207at2"/>
<sequence length="242" mass="25532">MPAKWVRAFSERRPGVAVDLIACAAAEAADRVRGGRADAALARPAAGGEDGLAVIRLYDEVPVVVVPKDHLLTAVDEVTCADLADELFLRPHDDVLDWPEPPGQKAEHRPDTAADAVELVAAGVGLVVLPMSIARLHHRRDLTFRPIADGPAAPVALLWADPADDVIEEFIGVVRGRRPGSSRGKTEAPKRSAKEKAAAKRAAREAAGQLPPRRSTGGRGSASRSAGAGKANARRTSRRGGR</sequence>
<evidence type="ECO:0000256" key="5">
    <source>
        <dbReference type="ARBA" id="ARBA00023163"/>
    </source>
</evidence>
<feature type="domain" description="LysR substrate-binding" evidence="7">
    <location>
        <begin position="4"/>
        <end position="174"/>
    </location>
</feature>
<evidence type="ECO:0000313" key="9">
    <source>
        <dbReference type="Proteomes" id="UP000239814"/>
    </source>
</evidence>
<dbReference type="Proteomes" id="UP000239814">
    <property type="component" value="Chromosome"/>
</dbReference>
<dbReference type="PANTHER" id="PTHR30346">
    <property type="entry name" value="TRANSCRIPTIONAL DUAL REGULATOR HCAR-RELATED"/>
    <property type="match status" value="1"/>
</dbReference>
<evidence type="ECO:0000256" key="6">
    <source>
        <dbReference type="SAM" id="MobiDB-lite"/>
    </source>
</evidence>
<feature type="compositionally biased region" description="Low complexity" evidence="6">
    <location>
        <begin position="221"/>
        <end position="231"/>
    </location>
</feature>
<feature type="region of interest" description="Disordered" evidence="6">
    <location>
        <begin position="176"/>
        <end position="242"/>
    </location>
</feature>
<dbReference type="GO" id="GO:0003700">
    <property type="term" value="F:DNA-binding transcription factor activity"/>
    <property type="evidence" value="ECO:0007669"/>
    <property type="project" value="TreeGrafter"/>
</dbReference>
<dbReference type="GO" id="GO:0003677">
    <property type="term" value="F:DNA binding"/>
    <property type="evidence" value="ECO:0007669"/>
    <property type="project" value="UniProtKB-KW"/>
</dbReference>
<organism evidence="8 9">
    <name type="scientific">Gordonia iterans</name>
    <dbReference type="NCBI Taxonomy" id="1004901"/>
    <lineage>
        <taxon>Bacteria</taxon>
        <taxon>Bacillati</taxon>
        <taxon>Actinomycetota</taxon>
        <taxon>Actinomycetes</taxon>
        <taxon>Mycobacteriales</taxon>
        <taxon>Gordoniaceae</taxon>
        <taxon>Gordonia</taxon>
    </lineage>
</organism>
<dbReference type="RefSeq" id="WP_105943656.1">
    <property type="nucleotide sequence ID" value="NZ_CP027433.1"/>
</dbReference>
<dbReference type="SUPFAM" id="SSF53850">
    <property type="entry name" value="Periplasmic binding protein-like II"/>
    <property type="match status" value="1"/>
</dbReference>
<evidence type="ECO:0000256" key="1">
    <source>
        <dbReference type="ARBA" id="ARBA00009437"/>
    </source>
</evidence>
<dbReference type="KEGG" id="git:C6V83_02435"/>
<accession>A0A2S0KJV9</accession>
<dbReference type="PANTHER" id="PTHR30346:SF0">
    <property type="entry name" value="HCA OPERON TRANSCRIPTIONAL ACTIVATOR HCAR"/>
    <property type="match status" value="1"/>
</dbReference>
<dbReference type="Pfam" id="PF03466">
    <property type="entry name" value="LysR_substrate"/>
    <property type="match status" value="1"/>
</dbReference>
<evidence type="ECO:0000256" key="3">
    <source>
        <dbReference type="ARBA" id="ARBA00023125"/>
    </source>
</evidence>